<reference evidence="2 3" key="1">
    <citation type="journal article" date="2011" name="PLoS Pathog.">
        <title>Endophytic Life Strategies Decoded by Genome and Transcriptome Analyses of the Mutualistic Root Symbiont Piriformospora indica.</title>
        <authorList>
            <person name="Zuccaro A."/>
            <person name="Lahrmann U."/>
            <person name="Guldener U."/>
            <person name="Langen G."/>
            <person name="Pfiffi S."/>
            <person name="Biedenkopf D."/>
            <person name="Wong P."/>
            <person name="Samans B."/>
            <person name="Grimm C."/>
            <person name="Basiewicz M."/>
            <person name="Murat C."/>
            <person name="Martin F."/>
            <person name="Kogel K.H."/>
        </authorList>
    </citation>
    <scope>NUCLEOTIDE SEQUENCE [LARGE SCALE GENOMIC DNA]</scope>
    <source>
        <strain evidence="2 3">DSM 11827</strain>
    </source>
</reference>
<name>G4U276_SERID</name>
<comment type="caution">
    <text evidence="2">The sequence shown here is derived from an EMBL/GenBank/DDBJ whole genome shotgun (WGS) entry which is preliminary data.</text>
</comment>
<evidence type="ECO:0000313" key="2">
    <source>
        <dbReference type="EMBL" id="CCA77669.1"/>
    </source>
</evidence>
<dbReference type="InParanoid" id="G4U276"/>
<proteinExistence type="predicted"/>
<feature type="chain" id="PRO_5003469264" evidence="1">
    <location>
        <begin position="21"/>
        <end position="59"/>
    </location>
</feature>
<keyword evidence="1" id="KW-0732">Signal</keyword>
<dbReference type="EMBL" id="CAFZ01001839">
    <property type="protein sequence ID" value="CCA77669.1"/>
    <property type="molecule type" value="Genomic_DNA"/>
</dbReference>
<dbReference type="AlphaFoldDB" id="G4U276"/>
<evidence type="ECO:0000256" key="1">
    <source>
        <dbReference type="SAM" id="SignalP"/>
    </source>
</evidence>
<dbReference type="HOGENOM" id="CLU_2961691_0_0_1"/>
<accession>G4U276</accession>
<dbReference type="Proteomes" id="UP000007148">
    <property type="component" value="Unassembled WGS sequence"/>
</dbReference>
<organism evidence="2 3">
    <name type="scientific">Serendipita indica (strain DSM 11827)</name>
    <name type="common">Root endophyte fungus</name>
    <name type="synonym">Piriformospora indica</name>
    <dbReference type="NCBI Taxonomy" id="1109443"/>
    <lineage>
        <taxon>Eukaryota</taxon>
        <taxon>Fungi</taxon>
        <taxon>Dikarya</taxon>
        <taxon>Basidiomycota</taxon>
        <taxon>Agaricomycotina</taxon>
        <taxon>Agaricomycetes</taxon>
        <taxon>Sebacinales</taxon>
        <taxon>Serendipitaceae</taxon>
        <taxon>Serendipita</taxon>
    </lineage>
</organism>
<gene>
    <name evidence="2" type="ORF">PIIN_11647</name>
</gene>
<sequence length="59" mass="6869">MNRPMLFLALLTLLPRQCSYTYRSKLLALGTAWHLLHVFQGRVLVSTSLKRFFKGRGNF</sequence>
<feature type="signal peptide" evidence="1">
    <location>
        <begin position="1"/>
        <end position="20"/>
    </location>
</feature>
<evidence type="ECO:0000313" key="3">
    <source>
        <dbReference type="Proteomes" id="UP000007148"/>
    </source>
</evidence>
<protein>
    <submittedName>
        <fullName evidence="2">Uncharacterized protein</fullName>
    </submittedName>
</protein>
<keyword evidence="3" id="KW-1185">Reference proteome</keyword>